<keyword evidence="3 6" id="KW-1133">Transmembrane helix</keyword>
<feature type="domain" description="G-protein coupled receptors family 1 profile" evidence="7">
    <location>
        <begin position="53"/>
        <end position="301"/>
    </location>
</feature>
<dbReference type="InterPro" id="IPR017452">
    <property type="entry name" value="GPCR_Rhodpsn_7TM"/>
</dbReference>
<feature type="transmembrane region" description="Helical" evidence="6">
    <location>
        <begin position="283"/>
        <end position="304"/>
    </location>
</feature>
<evidence type="ECO:0000256" key="2">
    <source>
        <dbReference type="ARBA" id="ARBA00022692"/>
    </source>
</evidence>
<feature type="transmembrane region" description="Helical" evidence="6">
    <location>
        <begin position="74"/>
        <end position="98"/>
    </location>
</feature>
<accession>A0AAN8JQ47</accession>
<feature type="compositionally biased region" description="Basic and acidic residues" evidence="5">
    <location>
        <begin position="486"/>
        <end position="497"/>
    </location>
</feature>
<reference evidence="8 9" key="1">
    <citation type="submission" date="2024-01" db="EMBL/GenBank/DDBJ databases">
        <title>The genome of the rayed Mediterranean limpet Patella caerulea (Linnaeus, 1758).</title>
        <authorList>
            <person name="Anh-Thu Weber A."/>
            <person name="Halstead-Nussloch G."/>
        </authorList>
    </citation>
    <scope>NUCLEOTIDE SEQUENCE [LARGE SCALE GENOMIC DNA]</scope>
    <source>
        <strain evidence="8">AATW-2023a</strain>
        <tissue evidence="8">Whole specimen</tissue>
    </source>
</reference>
<feature type="compositionally biased region" description="Basic and acidic residues" evidence="5">
    <location>
        <begin position="427"/>
        <end position="448"/>
    </location>
</feature>
<feature type="region of interest" description="Disordered" evidence="5">
    <location>
        <begin position="322"/>
        <end position="359"/>
    </location>
</feature>
<comment type="caution">
    <text evidence="8">The sequence shown here is derived from an EMBL/GenBank/DDBJ whole genome shotgun (WGS) entry which is preliminary data.</text>
</comment>
<keyword evidence="2 6" id="KW-0812">Transmembrane</keyword>
<dbReference type="CDD" id="cd00637">
    <property type="entry name" value="7tm_classA_rhodopsin-like"/>
    <property type="match status" value="1"/>
</dbReference>
<evidence type="ECO:0000256" key="1">
    <source>
        <dbReference type="ARBA" id="ARBA00004370"/>
    </source>
</evidence>
<feature type="region of interest" description="Disordered" evidence="5">
    <location>
        <begin position="605"/>
        <end position="629"/>
    </location>
</feature>
<dbReference type="AlphaFoldDB" id="A0AAN8JQ47"/>
<dbReference type="PROSITE" id="PS50262">
    <property type="entry name" value="G_PROTEIN_RECEP_F1_2"/>
    <property type="match status" value="1"/>
</dbReference>
<evidence type="ECO:0000313" key="8">
    <source>
        <dbReference type="EMBL" id="KAK6179119.1"/>
    </source>
</evidence>
<protein>
    <recommendedName>
        <fullName evidence="7">G-protein coupled receptors family 1 profile domain-containing protein</fullName>
    </recommendedName>
</protein>
<organism evidence="8 9">
    <name type="scientific">Patella caerulea</name>
    <name type="common">Rayed Mediterranean limpet</name>
    <dbReference type="NCBI Taxonomy" id="87958"/>
    <lineage>
        <taxon>Eukaryota</taxon>
        <taxon>Metazoa</taxon>
        <taxon>Spiralia</taxon>
        <taxon>Lophotrochozoa</taxon>
        <taxon>Mollusca</taxon>
        <taxon>Gastropoda</taxon>
        <taxon>Patellogastropoda</taxon>
        <taxon>Patelloidea</taxon>
        <taxon>Patellidae</taxon>
        <taxon>Patella</taxon>
    </lineage>
</organism>
<evidence type="ECO:0000256" key="4">
    <source>
        <dbReference type="ARBA" id="ARBA00023136"/>
    </source>
</evidence>
<feature type="compositionally biased region" description="Basic and acidic residues" evidence="5">
    <location>
        <begin position="331"/>
        <end position="343"/>
    </location>
</feature>
<dbReference type="Proteomes" id="UP001347796">
    <property type="component" value="Unassembled WGS sequence"/>
</dbReference>
<sequence length="647" mass="71792">MDFLRINNETNKNDSESLGDFSIFNDSISTMERSRKNLLGYLQVILALLAIICNLFIVCVILSSRTLRNSSKHLLILNLSFVDLIKIVALALYVYMNFAESLVYACDLEYISRLITDLTTGLCGFFILLLNIDYIATTNDSTSYPGRRLVGPVILTFFNYVITGLVLVPLLVLHIKPENFIGTPTSSNCWIFDKEYTFLIYEAVSVLPQTFLILMSGGMTMGVCLARSSLLNIAKDSNLVRRPIDLNIAGFLTLTLYFVPYVYSLIRKFVDDCQICSPYSPAFLVIPMLPFLKCVLLPFVWLMCPDVRAALSIMCSRKKTASQTGNSIEEPQPKPHASIEDPKPAPPTSIEDPKPKMYVSIEDPYPKQYTYVRDSESPKGTEEPNTENAVEPNNDTSVTNIEEPKADRSVEIPMTSNIIQEQPETNTIREEPTKDNDVGELDAEKNVAHLDPTPSSDVETSTADNCEDEWMSGPGIEKTPCDDATDQARESSDKDVPTMDNNVEPIATSDLDDRITDNGLDYPTADNDFGYPIADKDLGYPLPDMDYPMTDNGMEDPIADNDFGYPMPDNYLGYPITDIGHEDPVAGNDHVYTIPGNDQNYPSGNNGLENPIADTGYPVSDKGTGEQLKGAGLDMSKKLELGEEIIL</sequence>
<dbReference type="SUPFAM" id="SSF81321">
    <property type="entry name" value="Family A G protein-coupled receptor-like"/>
    <property type="match status" value="1"/>
</dbReference>
<dbReference type="EMBL" id="JAZGQO010000008">
    <property type="protein sequence ID" value="KAK6179119.1"/>
    <property type="molecule type" value="Genomic_DNA"/>
</dbReference>
<feature type="transmembrane region" description="Helical" evidence="6">
    <location>
        <begin position="41"/>
        <end position="62"/>
    </location>
</feature>
<feature type="transmembrane region" description="Helical" evidence="6">
    <location>
        <begin position="211"/>
        <end position="234"/>
    </location>
</feature>
<evidence type="ECO:0000256" key="3">
    <source>
        <dbReference type="ARBA" id="ARBA00022989"/>
    </source>
</evidence>
<name>A0AAN8JQ47_PATCE</name>
<gene>
    <name evidence="8" type="ORF">SNE40_011549</name>
</gene>
<keyword evidence="4 6" id="KW-0472">Membrane</keyword>
<feature type="compositionally biased region" description="Polar residues" evidence="5">
    <location>
        <begin position="386"/>
        <end position="400"/>
    </location>
</feature>
<dbReference type="Gene3D" id="1.20.1070.10">
    <property type="entry name" value="Rhodopsin 7-helix transmembrane proteins"/>
    <property type="match status" value="1"/>
</dbReference>
<feature type="compositionally biased region" description="Basic and acidic residues" evidence="5">
    <location>
        <begin position="373"/>
        <end position="382"/>
    </location>
</feature>
<feature type="transmembrane region" description="Helical" evidence="6">
    <location>
        <begin position="118"/>
        <end position="137"/>
    </location>
</feature>
<evidence type="ECO:0000256" key="6">
    <source>
        <dbReference type="SAM" id="Phobius"/>
    </source>
</evidence>
<evidence type="ECO:0000313" key="9">
    <source>
        <dbReference type="Proteomes" id="UP001347796"/>
    </source>
</evidence>
<feature type="transmembrane region" description="Helical" evidence="6">
    <location>
        <begin position="149"/>
        <end position="175"/>
    </location>
</feature>
<evidence type="ECO:0000259" key="7">
    <source>
        <dbReference type="PROSITE" id="PS50262"/>
    </source>
</evidence>
<dbReference type="GO" id="GO:0016020">
    <property type="term" value="C:membrane"/>
    <property type="evidence" value="ECO:0007669"/>
    <property type="project" value="UniProtKB-SubCell"/>
</dbReference>
<keyword evidence="9" id="KW-1185">Reference proteome</keyword>
<comment type="subcellular location">
    <subcellularLocation>
        <location evidence="1">Membrane</location>
    </subcellularLocation>
</comment>
<proteinExistence type="predicted"/>
<feature type="region of interest" description="Disordered" evidence="5">
    <location>
        <begin position="424"/>
        <end position="505"/>
    </location>
</feature>
<evidence type="ECO:0000256" key="5">
    <source>
        <dbReference type="SAM" id="MobiDB-lite"/>
    </source>
</evidence>
<feature type="region of interest" description="Disordered" evidence="5">
    <location>
        <begin position="371"/>
        <end position="408"/>
    </location>
</feature>
<feature type="compositionally biased region" description="Polar residues" evidence="5">
    <location>
        <begin position="453"/>
        <end position="464"/>
    </location>
</feature>
<feature type="transmembrane region" description="Helical" evidence="6">
    <location>
        <begin position="246"/>
        <end position="263"/>
    </location>
</feature>